<feature type="transmembrane region" description="Helical" evidence="14">
    <location>
        <begin position="533"/>
        <end position="550"/>
    </location>
</feature>
<dbReference type="PANTHER" id="PTHR43373:SF1">
    <property type="entry name" value="NA(+)_H(+) ANTIPORTER SUBUNIT A"/>
    <property type="match status" value="1"/>
</dbReference>
<gene>
    <name evidence="19" type="ORF">GW534_07835</name>
</gene>
<reference evidence="19 20" key="1">
    <citation type="submission" date="2020-01" db="EMBL/GenBank/DDBJ databases">
        <title>A novel Bacillus sp. from Pasinler.</title>
        <authorList>
            <person name="Adiguzel A."/>
            <person name="Ay H."/>
            <person name="Baltaci M.O."/>
        </authorList>
    </citation>
    <scope>NUCLEOTIDE SEQUENCE [LARGE SCALE GENOMIC DNA]</scope>
    <source>
        <strain evidence="19 20">P1</strain>
    </source>
</reference>
<dbReference type="PANTHER" id="PTHR43373">
    <property type="entry name" value="NA(+)/H(+) ANTIPORTER SUBUNIT"/>
    <property type="match status" value="1"/>
</dbReference>
<keyword evidence="12" id="KW-0739">Sodium transport</keyword>
<protein>
    <submittedName>
        <fullName evidence="19">Na+/H+ antiporter subunit A</fullName>
    </submittedName>
</protein>
<keyword evidence="6 13" id="KW-0812">Transmembrane</keyword>
<feature type="transmembrane region" description="Helical" evidence="14">
    <location>
        <begin position="772"/>
        <end position="790"/>
    </location>
</feature>
<feature type="transmembrane region" description="Helical" evidence="14">
    <location>
        <begin position="274"/>
        <end position="294"/>
    </location>
</feature>
<dbReference type="NCBIfam" id="NF009285">
    <property type="entry name" value="PRK12645.1"/>
    <property type="match status" value="1"/>
</dbReference>
<feature type="transmembrane region" description="Helical" evidence="14">
    <location>
        <begin position="596"/>
        <end position="618"/>
    </location>
</feature>
<dbReference type="RefSeq" id="WP_161920493.1">
    <property type="nucleotide sequence ID" value="NZ_JAACYS010000029.1"/>
</dbReference>
<feature type="transmembrane region" description="Helical" evidence="14">
    <location>
        <begin position="73"/>
        <end position="101"/>
    </location>
</feature>
<feature type="transmembrane region" description="Helical" evidence="14">
    <location>
        <begin position="475"/>
        <end position="494"/>
    </location>
</feature>
<feature type="transmembrane region" description="Helical" evidence="14">
    <location>
        <begin position="244"/>
        <end position="262"/>
    </location>
</feature>
<keyword evidence="7" id="KW-0375">Hydrogen ion transport</keyword>
<dbReference type="InterPro" id="IPR025383">
    <property type="entry name" value="MrpA_C/MbhD"/>
</dbReference>
<feature type="transmembrane region" description="Helical" evidence="14">
    <location>
        <begin position="135"/>
        <end position="155"/>
    </location>
</feature>
<feature type="domain" description="NADH:quinone oxidoreductase/Mrp antiporter transmembrane" evidence="15">
    <location>
        <begin position="130"/>
        <end position="419"/>
    </location>
</feature>
<evidence type="ECO:0000256" key="4">
    <source>
        <dbReference type="ARBA" id="ARBA00022449"/>
    </source>
</evidence>
<sequence>MNSFYIILFLPFLFAIIVPFLFKYINKRIHTGWFVLFVPLTIFLYLLQYIPIVAKGDTREYILPWIPSLNINITTYIDGLGLLFGLLISGVGTLVILYSIYYLSKEREELHNFYIYLLMFMGAMLGLVFSDHILILYGFWELTSISSFLLIGYWFERKNSRYGALKSLLITVFGGLAMLAGFIMLILMAETYSIREMIANVGEITNHSLFITALVLVLLGAFTKSAQFPFSIWLPDAMEAPTPVSAYLHSATMVKAGIYLVARLTPIFAGSASWFWLVAGVGIVTLFYGSFNAIRQTDLKALLAFSTISQLGLVMSLLGIGSLAVYFGQSENGILFSAATFAAIFHLFNHSTFKGSLFMVVGIVDHETGTRDIRRLGGLMHVMPITFTIAVIGAFSMAGLPPFNGFLSKEMFFAGVNDVANAGVFGLEQFGLLFPIIAWVASVFTFVYCMILVFKTFTGKFRPEKLTRKVHEAPFGMLVSPIILGLIVVLVFFFPNVLGEYILIPALAAVLPMMQINASDFHISAWHGVNLELWMTIGVVVVGILLYKTLKGWVKLFNNYPYRLTLNHFYDQSLAGTEQFSQNVTNRYMTGSLRQYLVYIFAFFVLLLMGSFITLYGFQFDFSKFAPIELFDIAIVIGIVLAAFVVLFTSHRITAIVTLGAIGYFVSMFFVLFQAPDLGLTQFVVETVTTVLFLLCFYHLPKLKKNIGKISFKLTNLIISLAMGATVTILALAAFGHKVFEPISYFFEKSYELAGAKNIVNAILVDFRGFDTMLEISVLAIAGLGVYVLIRQGSRRREQSNETK</sequence>
<feature type="domain" description="MrpA C-terminal/MbhE" evidence="18">
    <location>
        <begin position="714"/>
        <end position="792"/>
    </location>
</feature>
<keyword evidence="5" id="KW-1003">Cell membrane</keyword>
<feature type="transmembrane region" description="Helical" evidence="14">
    <location>
        <begin position="333"/>
        <end position="349"/>
    </location>
</feature>
<feature type="transmembrane region" description="Helical" evidence="14">
    <location>
        <begin position="432"/>
        <end position="454"/>
    </location>
</feature>
<evidence type="ECO:0000313" key="20">
    <source>
        <dbReference type="Proteomes" id="UP000743899"/>
    </source>
</evidence>
<keyword evidence="8 14" id="KW-1133">Transmembrane helix</keyword>
<dbReference type="EMBL" id="JAACYS010000029">
    <property type="protein sequence ID" value="NCU17666.1"/>
    <property type="molecule type" value="Genomic_DNA"/>
</dbReference>
<feature type="transmembrane region" description="Helical" evidence="14">
    <location>
        <begin position="712"/>
        <end position="735"/>
    </location>
</feature>
<feature type="transmembrane region" description="Helical" evidence="14">
    <location>
        <begin position="379"/>
        <end position="400"/>
    </location>
</feature>
<feature type="transmembrane region" description="Helical" evidence="14">
    <location>
        <begin position="32"/>
        <end position="53"/>
    </location>
</feature>
<feature type="transmembrane region" description="Helical" evidence="14">
    <location>
        <begin position="113"/>
        <end position="129"/>
    </location>
</feature>
<dbReference type="InterPro" id="IPR046806">
    <property type="entry name" value="MrpA_C/MbhE"/>
</dbReference>
<evidence type="ECO:0000313" key="19">
    <source>
        <dbReference type="EMBL" id="NCU17666.1"/>
    </source>
</evidence>
<dbReference type="Pfam" id="PF00361">
    <property type="entry name" value="Proton_antipo_M"/>
    <property type="match status" value="1"/>
</dbReference>
<feature type="transmembrane region" description="Helical" evidence="14">
    <location>
        <begin position="301"/>
        <end position="327"/>
    </location>
</feature>
<feature type="domain" description="NADH-Ubiquinone oxidoreductase (complex I) chain 5 N-terminal" evidence="16">
    <location>
        <begin position="66"/>
        <end position="113"/>
    </location>
</feature>
<feature type="transmembrane region" description="Helical" evidence="14">
    <location>
        <begin position="679"/>
        <end position="700"/>
    </location>
</feature>
<keyword evidence="4" id="KW-0050">Antiport</keyword>
<dbReference type="InterPro" id="IPR001516">
    <property type="entry name" value="Proton_antipo_N"/>
</dbReference>
<dbReference type="Pfam" id="PF20501">
    <property type="entry name" value="MbhE"/>
    <property type="match status" value="1"/>
</dbReference>
<keyword evidence="10" id="KW-0406">Ion transport</keyword>
<feature type="transmembrane region" description="Helical" evidence="14">
    <location>
        <begin position="655"/>
        <end position="673"/>
    </location>
</feature>
<feature type="transmembrane region" description="Helical" evidence="14">
    <location>
        <begin position="630"/>
        <end position="648"/>
    </location>
</feature>
<comment type="subcellular location">
    <subcellularLocation>
        <location evidence="1">Cell membrane</location>
        <topology evidence="1">Multi-pass membrane protein</topology>
    </subcellularLocation>
    <subcellularLocation>
        <location evidence="13">Membrane</location>
        <topology evidence="13">Multi-pass membrane protein</topology>
    </subcellularLocation>
</comment>
<evidence type="ECO:0000256" key="5">
    <source>
        <dbReference type="ARBA" id="ARBA00022475"/>
    </source>
</evidence>
<evidence type="ECO:0000256" key="7">
    <source>
        <dbReference type="ARBA" id="ARBA00022781"/>
    </source>
</evidence>
<keyword evidence="9" id="KW-0915">Sodium</keyword>
<dbReference type="InterPro" id="IPR001750">
    <property type="entry name" value="ND/Mrp_TM"/>
</dbReference>
<dbReference type="Pfam" id="PF00662">
    <property type="entry name" value="Proton_antipo_N"/>
    <property type="match status" value="1"/>
</dbReference>
<dbReference type="InterPro" id="IPR050616">
    <property type="entry name" value="CPA3_Na-H_Antiporter_A"/>
</dbReference>
<feature type="transmembrane region" description="Helical" evidence="14">
    <location>
        <begin position="204"/>
        <end position="223"/>
    </location>
</feature>
<evidence type="ECO:0000259" key="16">
    <source>
        <dbReference type="Pfam" id="PF00662"/>
    </source>
</evidence>
<feature type="domain" description="MrpA C-terminal/MbhD" evidence="17">
    <location>
        <begin position="638"/>
        <end position="702"/>
    </location>
</feature>
<dbReference type="Proteomes" id="UP000743899">
    <property type="component" value="Unassembled WGS sequence"/>
</dbReference>
<name>A0ABX0A2R5_9BACI</name>
<evidence type="ECO:0000256" key="3">
    <source>
        <dbReference type="ARBA" id="ARBA00022448"/>
    </source>
</evidence>
<evidence type="ECO:0000256" key="1">
    <source>
        <dbReference type="ARBA" id="ARBA00004651"/>
    </source>
</evidence>
<comment type="caution">
    <text evidence="19">The sequence shown here is derived from an EMBL/GenBank/DDBJ whole genome shotgun (WGS) entry which is preliminary data.</text>
</comment>
<evidence type="ECO:0000256" key="6">
    <source>
        <dbReference type="ARBA" id="ARBA00022692"/>
    </source>
</evidence>
<evidence type="ECO:0000256" key="11">
    <source>
        <dbReference type="ARBA" id="ARBA00023136"/>
    </source>
</evidence>
<evidence type="ECO:0000259" key="15">
    <source>
        <dbReference type="Pfam" id="PF00361"/>
    </source>
</evidence>
<keyword evidence="20" id="KW-1185">Reference proteome</keyword>
<evidence type="ECO:0000256" key="8">
    <source>
        <dbReference type="ARBA" id="ARBA00022989"/>
    </source>
</evidence>
<evidence type="ECO:0000256" key="9">
    <source>
        <dbReference type="ARBA" id="ARBA00023053"/>
    </source>
</evidence>
<dbReference type="NCBIfam" id="TIGR00940">
    <property type="entry name" value="2a6301s01"/>
    <property type="match status" value="1"/>
</dbReference>
<proteinExistence type="inferred from homology"/>
<evidence type="ECO:0000259" key="17">
    <source>
        <dbReference type="Pfam" id="PF13244"/>
    </source>
</evidence>
<organism evidence="19 20">
    <name type="scientific">Pallidibacillus pasinlerensis</name>
    <dbReference type="NCBI Taxonomy" id="2703818"/>
    <lineage>
        <taxon>Bacteria</taxon>
        <taxon>Bacillati</taxon>
        <taxon>Bacillota</taxon>
        <taxon>Bacilli</taxon>
        <taxon>Bacillales</taxon>
        <taxon>Bacillaceae</taxon>
        <taxon>Pallidibacillus</taxon>
    </lineage>
</organism>
<evidence type="ECO:0000256" key="14">
    <source>
        <dbReference type="SAM" id="Phobius"/>
    </source>
</evidence>
<evidence type="ECO:0000256" key="10">
    <source>
        <dbReference type="ARBA" id="ARBA00023065"/>
    </source>
</evidence>
<accession>A0ABX0A2R5</accession>
<evidence type="ECO:0000259" key="18">
    <source>
        <dbReference type="Pfam" id="PF20501"/>
    </source>
</evidence>
<comment type="similarity">
    <text evidence="2">Belongs to the CPA3 antiporters (TC 2.A.63) subunit A family.</text>
</comment>
<evidence type="ECO:0000256" key="2">
    <source>
        <dbReference type="ARBA" id="ARBA00008483"/>
    </source>
</evidence>
<evidence type="ECO:0000256" key="12">
    <source>
        <dbReference type="ARBA" id="ARBA00023201"/>
    </source>
</evidence>
<feature type="transmembrane region" description="Helical" evidence="14">
    <location>
        <begin position="6"/>
        <end position="25"/>
    </location>
</feature>
<keyword evidence="3" id="KW-0813">Transport</keyword>
<evidence type="ECO:0000256" key="13">
    <source>
        <dbReference type="RuleBase" id="RU000320"/>
    </source>
</evidence>
<keyword evidence="11 14" id="KW-0472">Membrane</keyword>
<dbReference type="Pfam" id="PF13244">
    <property type="entry name" value="MbhD"/>
    <property type="match status" value="1"/>
</dbReference>
<dbReference type="PRINTS" id="PR01434">
    <property type="entry name" value="NADHDHGNASE5"/>
</dbReference>
<dbReference type="InterPro" id="IPR005663">
    <property type="entry name" value="MrpA/MnhA1/PhaAB"/>
</dbReference>
<feature type="transmembrane region" description="Helical" evidence="14">
    <location>
        <begin position="167"/>
        <end position="189"/>
    </location>
</feature>